<evidence type="ECO:0000313" key="7">
    <source>
        <dbReference type="Proteomes" id="UP001567538"/>
    </source>
</evidence>
<protein>
    <recommendedName>
        <fullName evidence="5">Glycosyltransferase</fullName>
        <ecNumber evidence="5">2.4.1.-</ecNumber>
    </recommendedName>
</protein>
<dbReference type="Pfam" id="PF00201">
    <property type="entry name" value="UDPGT"/>
    <property type="match status" value="1"/>
</dbReference>
<evidence type="ECO:0000256" key="3">
    <source>
        <dbReference type="ARBA" id="ARBA00022679"/>
    </source>
</evidence>
<proteinExistence type="inferred from homology"/>
<accession>A0ABD1I9Y9</accession>
<organism evidence="6 7">
    <name type="scientific">Salvia divinorum</name>
    <name type="common">Maria pastora</name>
    <name type="synonym">Diviner's sage</name>
    <dbReference type="NCBI Taxonomy" id="28513"/>
    <lineage>
        <taxon>Eukaryota</taxon>
        <taxon>Viridiplantae</taxon>
        <taxon>Streptophyta</taxon>
        <taxon>Embryophyta</taxon>
        <taxon>Tracheophyta</taxon>
        <taxon>Spermatophyta</taxon>
        <taxon>Magnoliopsida</taxon>
        <taxon>eudicotyledons</taxon>
        <taxon>Gunneridae</taxon>
        <taxon>Pentapetalae</taxon>
        <taxon>asterids</taxon>
        <taxon>lamiids</taxon>
        <taxon>Lamiales</taxon>
        <taxon>Lamiaceae</taxon>
        <taxon>Nepetoideae</taxon>
        <taxon>Mentheae</taxon>
        <taxon>Salviinae</taxon>
        <taxon>Salvia</taxon>
        <taxon>Salvia subgen. Calosphace</taxon>
    </lineage>
</organism>
<evidence type="ECO:0000313" key="6">
    <source>
        <dbReference type="EMBL" id="KAL1565534.1"/>
    </source>
</evidence>
<evidence type="ECO:0000256" key="4">
    <source>
        <dbReference type="RuleBase" id="RU003718"/>
    </source>
</evidence>
<dbReference type="AlphaFoldDB" id="A0ABD1I9Y9"/>
<dbReference type="PANTHER" id="PTHR48048">
    <property type="entry name" value="GLYCOSYLTRANSFERASE"/>
    <property type="match status" value="1"/>
</dbReference>
<dbReference type="InterPro" id="IPR002213">
    <property type="entry name" value="UDP_glucos_trans"/>
</dbReference>
<sequence>MEETIVLYSTPEHLNSLTCLALFIAKHHPSTSVVVLSTAAAAVPSITFLRLPSPALPPDANFTPVELFFETPRLNNPNFRQALAQISLKSNIRAVVLDFFCNYAFEICESLGIPVYFCNTTGAFGVCALIYWPQFHEKTGGNLGDSVEIPGCPVILAADLPEMLHFPQSLSYKHLMDTAISIQKSAGVIVNTFHALEVRALEALRNNLCTPNSRGPPIYAIGPLIDVDGGVRVRNDAVECLRWLDSQPSKSVIFLCFGRRGAFSGEQLREIAAGLENSGYRFVWAVRRISGAEEPDVEAVLPEGFVERTGGRGLVLKSWAPQTAVLSHNSVGGFVTHCGQSSVLEAVSFGVPMICWPMYAEQRMNRVFMVEEMKVAVAVEAGPEGYVAAGELEERVRELMESRKGEEIGRRVAELKAAAAAAVLEGGSSVVALDEFMAAVTRAEGARENGSTFSLN</sequence>
<dbReference type="InterPro" id="IPR050481">
    <property type="entry name" value="UDP-glycosyltransf_plant"/>
</dbReference>
<dbReference type="InterPro" id="IPR035595">
    <property type="entry name" value="UDP_glycos_trans_CS"/>
</dbReference>
<gene>
    <name evidence="6" type="ORF">AAHA92_07739</name>
</gene>
<reference evidence="6 7" key="1">
    <citation type="submission" date="2024-06" db="EMBL/GenBank/DDBJ databases">
        <title>A chromosome level genome sequence of Diviner's sage (Salvia divinorum).</title>
        <authorList>
            <person name="Ford S.A."/>
            <person name="Ro D.-K."/>
            <person name="Ness R.W."/>
            <person name="Phillips M.A."/>
        </authorList>
    </citation>
    <scope>NUCLEOTIDE SEQUENCE [LARGE SCALE GENOMIC DNA]</scope>
    <source>
        <strain evidence="6">SAF-2024a</strain>
        <tissue evidence="6">Leaf</tissue>
    </source>
</reference>
<dbReference type="EMBL" id="JBEAFC010000003">
    <property type="protein sequence ID" value="KAL1565534.1"/>
    <property type="molecule type" value="Genomic_DNA"/>
</dbReference>
<keyword evidence="2 4" id="KW-0328">Glycosyltransferase</keyword>
<dbReference type="GO" id="GO:0035251">
    <property type="term" value="F:UDP-glucosyltransferase activity"/>
    <property type="evidence" value="ECO:0007669"/>
    <property type="project" value="UniProtKB-ARBA"/>
</dbReference>
<comment type="caution">
    <text evidence="6">The sequence shown here is derived from an EMBL/GenBank/DDBJ whole genome shotgun (WGS) entry which is preliminary data.</text>
</comment>
<evidence type="ECO:0000256" key="2">
    <source>
        <dbReference type="ARBA" id="ARBA00022676"/>
    </source>
</evidence>
<dbReference type="Proteomes" id="UP001567538">
    <property type="component" value="Unassembled WGS sequence"/>
</dbReference>
<name>A0ABD1I9Y9_SALDI</name>
<dbReference type="PANTHER" id="PTHR48048:SF30">
    <property type="entry name" value="GLYCOSYLTRANSFERASE"/>
    <property type="match status" value="1"/>
</dbReference>
<dbReference type="CDD" id="cd03784">
    <property type="entry name" value="GT1_Gtf-like"/>
    <property type="match status" value="1"/>
</dbReference>
<dbReference type="EC" id="2.4.1.-" evidence="5"/>
<dbReference type="SUPFAM" id="SSF53756">
    <property type="entry name" value="UDP-Glycosyltransferase/glycogen phosphorylase"/>
    <property type="match status" value="1"/>
</dbReference>
<evidence type="ECO:0000256" key="5">
    <source>
        <dbReference type="RuleBase" id="RU362057"/>
    </source>
</evidence>
<dbReference type="PROSITE" id="PS00375">
    <property type="entry name" value="UDPGT"/>
    <property type="match status" value="1"/>
</dbReference>
<dbReference type="Gene3D" id="3.40.50.2000">
    <property type="entry name" value="Glycogen Phosphorylase B"/>
    <property type="match status" value="2"/>
</dbReference>
<comment type="similarity">
    <text evidence="1 4">Belongs to the UDP-glycosyltransferase family.</text>
</comment>
<evidence type="ECO:0000256" key="1">
    <source>
        <dbReference type="ARBA" id="ARBA00009995"/>
    </source>
</evidence>
<dbReference type="FunFam" id="3.40.50.2000:FF:000020">
    <property type="entry name" value="Glycosyltransferase"/>
    <property type="match status" value="1"/>
</dbReference>
<keyword evidence="3 4" id="KW-0808">Transferase</keyword>
<keyword evidence="7" id="KW-1185">Reference proteome</keyword>